<dbReference type="EMBL" id="JAAHFQ010000112">
    <property type="protein sequence ID" value="NER27574.1"/>
    <property type="molecule type" value="Genomic_DNA"/>
</dbReference>
<evidence type="ECO:0008006" key="2">
    <source>
        <dbReference type="Google" id="ProtNLM"/>
    </source>
</evidence>
<gene>
    <name evidence="1" type="ORF">F6J89_08045</name>
</gene>
<proteinExistence type="predicted"/>
<dbReference type="AlphaFoldDB" id="A0A6B3NBZ8"/>
<comment type="caution">
    <text evidence="1">The sequence shown here is derived from an EMBL/GenBank/DDBJ whole genome shotgun (WGS) entry which is preliminary data.</text>
</comment>
<reference evidence="1" key="1">
    <citation type="submission" date="2019-11" db="EMBL/GenBank/DDBJ databases">
        <title>Genomic insights into an expanded diversity of filamentous marine cyanobacteria reveals the extraordinary biosynthetic potential of Moorea and Okeania.</title>
        <authorList>
            <person name="Ferreira Leao T."/>
            <person name="Wang M."/>
            <person name="Moss N."/>
            <person name="Da Silva R."/>
            <person name="Sanders J."/>
            <person name="Nurk S."/>
            <person name="Gurevich A."/>
            <person name="Humphrey G."/>
            <person name="Reher R."/>
            <person name="Zhu Q."/>
            <person name="Belda-Ferre P."/>
            <person name="Glukhov E."/>
            <person name="Rex R."/>
            <person name="Dorrestein P.C."/>
            <person name="Knight R."/>
            <person name="Pevzner P."/>
            <person name="Gerwick W.H."/>
            <person name="Gerwick L."/>
        </authorList>
    </citation>
    <scope>NUCLEOTIDE SEQUENCE</scope>
    <source>
        <strain evidence="1">SIO1C4</strain>
    </source>
</reference>
<sequence length="63" mass="7121">MKFQLNFRSPVTKAVEQIEKNPRLKARVINALKAGGIEAFKEAMEHPLVSILMAILEGWQEAE</sequence>
<protein>
    <recommendedName>
        <fullName evidence="2">HEAT repeat domain-containing protein</fullName>
    </recommendedName>
</protein>
<name>A0A6B3NBZ8_9CYAN</name>
<organism evidence="1">
    <name type="scientific">Symploca sp. SIO1C4</name>
    <dbReference type="NCBI Taxonomy" id="2607765"/>
    <lineage>
        <taxon>Bacteria</taxon>
        <taxon>Bacillati</taxon>
        <taxon>Cyanobacteriota</taxon>
        <taxon>Cyanophyceae</taxon>
        <taxon>Coleofasciculales</taxon>
        <taxon>Coleofasciculaceae</taxon>
        <taxon>Symploca</taxon>
    </lineage>
</organism>
<accession>A0A6B3NBZ8</accession>
<evidence type="ECO:0000313" key="1">
    <source>
        <dbReference type="EMBL" id="NER27574.1"/>
    </source>
</evidence>